<evidence type="ECO:0000313" key="2">
    <source>
        <dbReference type="Proteomes" id="UP000320653"/>
    </source>
</evidence>
<comment type="caution">
    <text evidence="1">The sequence shown here is derived from an EMBL/GenBank/DDBJ whole genome shotgun (WGS) entry which is preliminary data.</text>
</comment>
<dbReference type="Gene3D" id="3.30.2000.30">
    <property type="match status" value="1"/>
</dbReference>
<dbReference type="Proteomes" id="UP000320653">
    <property type="component" value="Unassembled WGS sequence"/>
</dbReference>
<dbReference type="InterPro" id="IPR053745">
    <property type="entry name" value="Viral_Tail_Comp_sf"/>
</dbReference>
<protein>
    <submittedName>
        <fullName evidence="1">Uncharacterized protein DUF3168</fullName>
    </submittedName>
</protein>
<proteinExistence type="predicted"/>
<sequence>MTAAGALLKAIHQRVSGDPALATIIGPDGLYDRLLARPKFPCIVFGDMETRDYSTGTEPGEEHFLTLEIWSDADGRRQVQEIAGLLGEVLAGIEPALEGAALVNLVMTGLKIARQPKTRFYLAEMRLRAVTE</sequence>
<keyword evidence="2" id="KW-1185">Reference proteome</keyword>
<accession>A0A561R358</accession>
<gene>
    <name evidence="1" type="ORF">FHW37_102643</name>
</gene>
<organism evidence="1 2">
    <name type="scientific">Neorhizobium alkalisoli</name>
    <dbReference type="NCBI Taxonomy" id="528178"/>
    <lineage>
        <taxon>Bacteria</taxon>
        <taxon>Pseudomonadati</taxon>
        <taxon>Pseudomonadota</taxon>
        <taxon>Alphaproteobacteria</taxon>
        <taxon>Hyphomicrobiales</taxon>
        <taxon>Rhizobiaceae</taxon>
        <taxon>Rhizobium/Agrobacterium group</taxon>
        <taxon>Neorhizobium</taxon>
    </lineage>
</organism>
<dbReference type="InterPro" id="IPR021508">
    <property type="entry name" value="Gp17-like"/>
</dbReference>
<dbReference type="EMBL" id="VIWP01000002">
    <property type="protein sequence ID" value="TWF57003.1"/>
    <property type="molecule type" value="Genomic_DNA"/>
</dbReference>
<evidence type="ECO:0000313" key="1">
    <source>
        <dbReference type="EMBL" id="TWF57003.1"/>
    </source>
</evidence>
<reference evidence="1 2" key="1">
    <citation type="submission" date="2019-06" db="EMBL/GenBank/DDBJ databases">
        <title>Sorghum-associated microbial communities from plants grown in Nebraska, USA.</title>
        <authorList>
            <person name="Schachtman D."/>
        </authorList>
    </citation>
    <scope>NUCLEOTIDE SEQUENCE [LARGE SCALE GENOMIC DNA]</scope>
    <source>
        <strain evidence="1 2">1225</strain>
    </source>
</reference>
<dbReference type="Pfam" id="PF11367">
    <property type="entry name" value="Tail_completion_gp17"/>
    <property type="match status" value="1"/>
</dbReference>
<dbReference type="RefSeq" id="WP_145635153.1">
    <property type="nucleotide sequence ID" value="NZ_VIWP01000002.1"/>
</dbReference>
<name>A0A561R358_9HYPH</name>
<dbReference type="OrthoDB" id="7630456at2"/>
<dbReference type="AlphaFoldDB" id="A0A561R358"/>